<evidence type="ECO:0000256" key="2">
    <source>
        <dbReference type="ARBA" id="ARBA00022723"/>
    </source>
</evidence>
<sequence length="769" mass="85183">MSSGLVPRDGTRDEQDPMLGVRSSSETDVEDRLLPDSADYSEKGHYRRHAGHKKTFRWIMVLTCVSILTLIPFIFAQFFNVQTKDRPAEPAHDEDNHEESPPPPPPLPPPPADPVPELTTTIVPTTTSSLVPTQTPQVNLTPDQQFNLQTGFQVSNVTSMREYVFNITRQQHSPDGFEKSMILVNGQSPGPLIEANTGDTIRVTVHNQMLKESTTIHWHGIDQRKSVWMDGVFGVSQCAIPAGESFTYEFNVTDQRGTFWWHAHVSVQVTDGLYGPLIIHDPDEKIPPVDDDKIVMVGDLFHEYGGTLLTQYLSANPPWAPKKPGREPPPDNVIINGKNTFNCSSIEGHDTNKAKSGEDHSGHSMENMESHNTPRDGAPPPKCTWGSLFNTRVKSGSTARLRLINHGTSTPIFVTVDDHPLQIVEIDGVEVAPIATSRVYMNPGQRYSVLVHANQTAGNYLIRADAAVRCFHMSHKNHKAGMMHGTPFGATAILSYDETDLGVPPIGKAWDLNANSNPGVGKEPWGDRCEDLPHNLPKPVRSRPAYDVGDRNYHYFTFKQERVNDVVRTHVNDTLYTPLTDDASLWKVMQQDITPENLNSPQPKLDFGKDQFVLVSRDDKAAQIVVNSDAMMVHPWHLHGTYSQTCQNFQVIGWGNGLFGASKTTWNFDNPMRRDTITIPGYSHLVIRITADNPGVWAFHCHYLWHAEAGMFVSIAQRMGELAGMLGTLDANGDAGAIKKKFCPMAKAQSGAPLAQPVKTGAPKPPPTL</sequence>
<evidence type="ECO:0000313" key="12">
    <source>
        <dbReference type="EMBL" id="KXH51457.1"/>
    </source>
</evidence>
<dbReference type="CDD" id="cd13910">
    <property type="entry name" value="CuRO_3_MCO_like_4"/>
    <property type="match status" value="1"/>
</dbReference>
<evidence type="ECO:0000256" key="7">
    <source>
        <dbReference type="SAM" id="MobiDB-lite"/>
    </source>
</evidence>
<evidence type="ECO:0000259" key="10">
    <source>
        <dbReference type="Pfam" id="PF07731"/>
    </source>
</evidence>
<dbReference type="SUPFAM" id="SSF49503">
    <property type="entry name" value="Cupredoxins"/>
    <property type="match status" value="3"/>
</dbReference>
<dbReference type="PANTHER" id="PTHR11709">
    <property type="entry name" value="MULTI-COPPER OXIDASE"/>
    <property type="match status" value="1"/>
</dbReference>
<feature type="compositionally biased region" description="Basic and acidic residues" evidence="7">
    <location>
        <begin position="85"/>
        <end position="100"/>
    </location>
</feature>
<dbReference type="Pfam" id="PF07732">
    <property type="entry name" value="Cu-oxidase_3"/>
    <property type="match status" value="1"/>
</dbReference>
<feature type="transmembrane region" description="Helical" evidence="8">
    <location>
        <begin position="56"/>
        <end position="79"/>
    </location>
</feature>
<protein>
    <submittedName>
        <fullName evidence="12">Multicopper oxidase</fullName>
    </submittedName>
</protein>
<keyword evidence="8" id="KW-1133">Transmembrane helix</keyword>
<dbReference type="Gene3D" id="2.60.40.420">
    <property type="entry name" value="Cupredoxins - blue copper proteins"/>
    <property type="match status" value="3"/>
</dbReference>
<evidence type="ECO:0000256" key="4">
    <source>
        <dbReference type="ARBA" id="ARBA00023002"/>
    </source>
</evidence>
<dbReference type="PANTHER" id="PTHR11709:SF414">
    <property type="entry name" value="ADR239WP"/>
    <property type="match status" value="1"/>
</dbReference>
<evidence type="ECO:0000256" key="5">
    <source>
        <dbReference type="ARBA" id="ARBA00023008"/>
    </source>
</evidence>
<feature type="compositionally biased region" description="Pro residues" evidence="7">
    <location>
        <begin position="101"/>
        <end position="114"/>
    </location>
</feature>
<evidence type="ECO:0000256" key="8">
    <source>
        <dbReference type="SAM" id="Phobius"/>
    </source>
</evidence>
<dbReference type="AlphaFoldDB" id="A0A135TTM2"/>
<dbReference type="InterPro" id="IPR011706">
    <property type="entry name" value="Cu-oxidase_C"/>
</dbReference>
<keyword evidence="13" id="KW-1185">Reference proteome</keyword>
<evidence type="ECO:0000256" key="6">
    <source>
        <dbReference type="ARBA" id="ARBA00023180"/>
    </source>
</evidence>
<dbReference type="OrthoDB" id="10255118at2759"/>
<comment type="similarity">
    <text evidence="1">Belongs to the multicopper oxidase family.</text>
</comment>
<evidence type="ECO:0000259" key="9">
    <source>
        <dbReference type="Pfam" id="PF00394"/>
    </source>
</evidence>
<evidence type="ECO:0000259" key="11">
    <source>
        <dbReference type="Pfam" id="PF07732"/>
    </source>
</evidence>
<dbReference type="InterPro" id="IPR008972">
    <property type="entry name" value="Cupredoxin"/>
</dbReference>
<keyword evidence="8" id="KW-0472">Membrane</keyword>
<feature type="region of interest" description="Disordered" evidence="7">
    <location>
        <begin position="345"/>
        <end position="380"/>
    </location>
</feature>
<feature type="domain" description="Plastocyanin-like" evidence="9">
    <location>
        <begin position="292"/>
        <end position="471"/>
    </location>
</feature>
<keyword evidence="6" id="KW-0325">Glycoprotein</keyword>
<dbReference type="InterPro" id="IPR045087">
    <property type="entry name" value="Cu-oxidase_fam"/>
</dbReference>
<feature type="region of interest" description="Disordered" evidence="7">
    <location>
        <begin position="85"/>
        <end position="119"/>
    </location>
</feature>
<feature type="compositionally biased region" description="Basic and acidic residues" evidence="7">
    <location>
        <begin position="347"/>
        <end position="374"/>
    </location>
</feature>
<organism evidence="12 13">
    <name type="scientific">Colletotrichum simmondsii</name>
    <dbReference type="NCBI Taxonomy" id="703756"/>
    <lineage>
        <taxon>Eukaryota</taxon>
        <taxon>Fungi</taxon>
        <taxon>Dikarya</taxon>
        <taxon>Ascomycota</taxon>
        <taxon>Pezizomycotina</taxon>
        <taxon>Sordariomycetes</taxon>
        <taxon>Hypocreomycetidae</taxon>
        <taxon>Glomerellales</taxon>
        <taxon>Glomerellaceae</taxon>
        <taxon>Colletotrichum</taxon>
        <taxon>Colletotrichum acutatum species complex</taxon>
    </lineage>
</organism>
<dbReference type="Pfam" id="PF07731">
    <property type="entry name" value="Cu-oxidase_2"/>
    <property type="match status" value="1"/>
</dbReference>
<feature type="domain" description="Plastocyanin-like" evidence="10">
    <location>
        <begin position="599"/>
        <end position="717"/>
    </location>
</feature>
<proteinExistence type="inferred from homology"/>
<keyword evidence="8" id="KW-0812">Transmembrane</keyword>
<dbReference type="CDD" id="cd04205">
    <property type="entry name" value="CuRO_2_LCC_like"/>
    <property type="match status" value="1"/>
</dbReference>
<dbReference type="GO" id="GO:0005507">
    <property type="term" value="F:copper ion binding"/>
    <property type="evidence" value="ECO:0007669"/>
    <property type="project" value="InterPro"/>
</dbReference>
<feature type="domain" description="Plastocyanin-like" evidence="11">
    <location>
        <begin position="167"/>
        <end position="283"/>
    </location>
</feature>
<dbReference type="InterPro" id="IPR002355">
    <property type="entry name" value="Cu_oxidase_Cu_BS"/>
</dbReference>
<keyword evidence="4" id="KW-0560">Oxidoreductase</keyword>
<keyword evidence="5" id="KW-0186">Copper</keyword>
<name>A0A135TTM2_9PEZI</name>
<comment type="caution">
    <text evidence="12">The sequence shown here is derived from an EMBL/GenBank/DDBJ whole genome shotgun (WGS) entry which is preliminary data.</text>
</comment>
<dbReference type="Pfam" id="PF00394">
    <property type="entry name" value="Cu-oxidase"/>
    <property type="match status" value="1"/>
</dbReference>
<keyword evidence="3" id="KW-0732">Signal</keyword>
<keyword evidence="2" id="KW-0479">Metal-binding</keyword>
<dbReference type="EMBL" id="JFBX01000064">
    <property type="protein sequence ID" value="KXH51457.1"/>
    <property type="molecule type" value="Genomic_DNA"/>
</dbReference>
<evidence type="ECO:0000256" key="3">
    <source>
        <dbReference type="ARBA" id="ARBA00022729"/>
    </source>
</evidence>
<accession>A0A135TTM2</accession>
<dbReference type="InterPro" id="IPR011707">
    <property type="entry name" value="Cu-oxidase-like_N"/>
</dbReference>
<dbReference type="GO" id="GO:0016491">
    <property type="term" value="F:oxidoreductase activity"/>
    <property type="evidence" value="ECO:0007669"/>
    <property type="project" value="UniProtKB-KW"/>
</dbReference>
<evidence type="ECO:0000256" key="1">
    <source>
        <dbReference type="ARBA" id="ARBA00010609"/>
    </source>
</evidence>
<reference evidence="12 13" key="1">
    <citation type="submission" date="2014-02" db="EMBL/GenBank/DDBJ databases">
        <title>The genome sequence of Colletotrichum simmondsii CBS122122.</title>
        <authorList>
            <person name="Baroncelli R."/>
            <person name="Thon M.R."/>
        </authorList>
    </citation>
    <scope>NUCLEOTIDE SEQUENCE [LARGE SCALE GENOMIC DNA]</scope>
    <source>
        <strain evidence="12 13">CBS122122</strain>
    </source>
</reference>
<dbReference type="InterPro" id="IPR001117">
    <property type="entry name" value="Cu-oxidase_2nd"/>
</dbReference>
<feature type="region of interest" description="Disordered" evidence="7">
    <location>
        <begin position="1"/>
        <end position="36"/>
    </location>
</feature>
<gene>
    <name evidence="12" type="ORF">CSIM01_08243</name>
</gene>
<dbReference type="Proteomes" id="UP000070328">
    <property type="component" value="Unassembled WGS sequence"/>
</dbReference>
<dbReference type="PROSITE" id="PS00080">
    <property type="entry name" value="MULTICOPPER_OXIDASE2"/>
    <property type="match status" value="1"/>
</dbReference>
<evidence type="ECO:0000313" key="13">
    <source>
        <dbReference type="Proteomes" id="UP000070328"/>
    </source>
</evidence>
<dbReference type="CDD" id="cd13857">
    <property type="entry name" value="CuRO_1_Diphenol_Ox"/>
    <property type="match status" value="1"/>
</dbReference>